<dbReference type="Proteomes" id="UP000004827">
    <property type="component" value="Unassembled WGS sequence"/>
</dbReference>
<dbReference type="GO" id="GO:0004474">
    <property type="term" value="F:malate synthase activity"/>
    <property type="evidence" value="ECO:0007669"/>
    <property type="project" value="InterPro"/>
</dbReference>
<dbReference type="InterPro" id="IPR011076">
    <property type="entry name" value="Malate_synth_sf"/>
</dbReference>
<dbReference type="SUPFAM" id="SSF51645">
    <property type="entry name" value="Malate synthase G"/>
    <property type="match status" value="1"/>
</dbReference>
<dbReference type="InterPro" id="IPR048357">
    <property type="entry name" value="MSG_insertion"/>
</dbReference>
<dbReference type="GO" id="GO:0005829">
    <property type="term" value="C:cytosol"/>
    <property type="evidence" value="ECO:0007669"/>
    <property type="project" value="TreeGrafter"/>
</dbReference>
<reference evidence="2 3" key="1">
    <citation type="journal article" date="2009" name="BMC Evol. Biol.">
        <title>Genomic taxonomy of Vibrios.</title>
        <authorList>
            <person name="Thompson C.C."/>
            <person name="Vicente A.C."/>
            <person name="Souza R.C."/>
            <person name="Vasconcelos A.T."/>
            <person name="Vesth T."/>
            <person name="Alves N.Jr."/>
            <person name="Ussery D.W."/>
            <person name="Iida T."/>
            <person name="Thompson F.L."/>
        </authorList>
    </citation>
    <scope>NUCLEOTIDE SEQUENCE [LARGE SCALE GENOMIC DNA]</scope>
    <source>
        <strain evidence="2 3">VM603</strain>
    </source>
</reference>
<dbReference type="FunFam" id="2.170.170.11:FF:000001">
    <property type="entry name" value="Malate synthase"/>
    <property type="match status" value="1"/>
</dbReference>
<dbReference type="AlphaFoldDB" id="D2YCX8"/>
<dbReference type="PANTHER" id="PTHR42739">
    <property type="entry name" value="MALATE SYNTHASE G"/>
    <property type="match status" value="1"/>
</dbReference>
<dbReference type="Pfam" id="PF20658">
    <property type="entry name" value="MSG_insertion"/>
    <property type="match status" value="1"/>
</dbReference>
<dbReference type="GO" id="GO:0000287">
    <property type="term" value="F:magnesium ion binding"/>
    <property type="evidence" value="ECO:0007669"/>
    <property type="project" value="TreeGrafter"/>
</dbReference>
<evidence type="ECO:0000313" key="3">
    <source>
        <dbReference type="Proteomes" id="UP000004827"/>
    </source>
</evidence>
<gene>
    <name evidence="2" type="ORF">VMB_13750</name>
</gene>
<name>D2YCX8_VIBMI</name>
<comment type="caution">
    <text evidence="2">The sequence shown here is derived from an EMBL/GenBank/DDBJ whole genome shotgun (WGS) entry which is preliminary data.</text>
</comment>
<dbReference type="InterPro" id="IPR006253">
    <property type="entry name" value="Malate_synthG"/>
</dbReference>
<dbReference type="PANTHER" id="PTHR42739:SF1">
    <property type="entry name" value="MALATE SYNTHASE G"/>
    <property type="match status" value="1"/>
</dbReference>
<dbReference type="Gene3D" id="2.170.170.11">
    <property type="entry name" value="Malate synthase G - maily-beta sub-domain"/>
    <property type="match status" value="1"/>
</dbReference>
<dbReference type="EMBL" id="ACYU01000051">
    <property type="protein sequence ID" value="EEW07366.1"/>
    <property type="molecule type" value="Genomic_DNA"/>
</dbReference>
<proteinExistence type="predicted"/>
<sequence>MPLQENEFDLDEGTTMNMLTFDKTEIQQHNKPFIAEAVFAVETVSANQQREKQAKAKQLLDRLFPLENGTHQDVTAYVIDYNHLLAYFQDGRHSGLKYPKQFVAFNGSKENPSHLLFRDGQGSHVEMTLGCQRGTGCIELREIADIQLETCTVLNHANEQTQPCTTIRHWVSLIKGDEQGRPQALSEEKEYTARNGEEYFLGNCFSH</sequence>
<dbReference type="NCBIfam" id="NF006511">
    <property type="entry name" value="PRK08951.1"/>
    <property type="match status" value="1"/>
</dbReference>
<evidence type="ECO:0000313" key="2">
    <source>
        <dbReference type="EMBL" id="EEW07366.1"/>
    </source>
</evidence>
<feature type="domain" description="Malate synthase G alpha-beta insertion" evidence="1">
    <location>
        <begin position="47"/>
        <end position="118"/>
    </location>
</feature>
<evidence type="ECO:0000259" key="1">
    <source>
        <dbReference type="Pfam" id="PF20658"/>
    </source>
</evidence>
<accession>D2YCX8</accession>
<protein>
    <submittedName>
        <fullName evidence="2">Malate synthase</fullName>
    </submittedName>
</protein>
<dbReference type="GO" id="GO:0006097">
    <property type="term" value="P:glyoxylate cycle"/>
    <property type="evidence" value="ECO:0007669"/>
    <property type="project" value="InterPro"/>
</dbReference>
<organism evidence="2 3">
    <name type="scientific">Vibrio mimicus VM603</name>
    <dbReference type="NCBI Taxonomy" id="671074"/>
    <lineage>
        <taxon>Bacteria</taxon>
        <taxon>Pseudomonadati</taxon>
        <taxon>Pseudomonadota</taxon>
        <taxon>Gammaproteobacteria</taxon>
        <taxon>Vibrionales</taxon>
        <taxon>Vibrionaceae</taxon>
        <taxon>Vibrio</taxon>
    </lineage>
</organism>
<dbReference type="GO" id="GO:0009436">
    <property type="term" value="P:glyoxylate catabolic process"/>
    <property type="evidence" value="ECO:0007669"/>
    <property type="project" value="TreeGrafter"/>
</dbReference>